<keyword evidence="6" id="KW-0732">Signal</keyword>
<feature type="region of interest" description="Disordered" evidence="5">
    <location>
        <begin position="368"/>
        <end position="397"/>
    </location>
</feature>
<comment type="subcellular location">
    <subcellularLocation>
        <location evidence="1">Cell outer membrane</location>
    </subcellularLocation>
</comment>
<sequence>MHRVIAGVVSSLAMSIVVAASPSRAEAQDVEVDEPWFFVIDGMVSGPINDLATEQFDVGGSGALGGYRSFAPEIAFGLRLGGGALSPGEVIVQDPVDRGWLEFGQLSASMRVRPLARLMNGRRGTGLWIQTGVGPWLVDGDVMPVFDAGLGYGFELGPIVLSPMGQFTHIVETGDRFGQGFVLVWNGGIEIAFLDEARTRPPEGALDMKPSSELASGPPPAPIEREAPPPAVAPEPLPEEEDVAQPFVNDQLVIDERVFFDFDRWELRETGMEQLDEVARRYEESGDRWAALVISGHADRRGPEDYNVDLSRKRAEAVRRYLSARGVPEEIVEIEAWGETRPEIPDPESEYDHQVNRRVQFDIVWREGMEPEGVAPDRPPPEPDYVDPAPPHVRESE</sequence>
<reference evidence="8 9" key="1">
    <citation type="submission" date="2015-03" db="EMBL/GenBank/DDBJ databases">
        <title>Genome assembly of Sandaracinus amylolyticus DSM 53668.</title>
        <authorList>
            <person name="Sharma G."/>
            <person name="Subramanian S."/>
        </authorList>
    </citation>
    <scope>NUCLEOTIDE SEQUENCE [LARGE SCALE GENOMIC DNA]</scope>
    <source>
        <strain evidence="8 9">DSM 53668</strain>
    </source>
</reference>
<dbReference type="STRING" id="927083.DB32_006230"/>
<keyword evidence="9" id="KW-1185">Reference proteome</keyword>
<dbReference type="InterPro" id="IPR006664">
    <property type="entry name" value="OMP_bac"/>
</dbReference>
<proteinExistence type="predicted"/>
<dbReference type="InterPro" id="IPR006665">
    <property type="entry name" value="OmpA-like"/>
</dbReference>
<dbReference type="Proteomes" id="UP000034883">
    <property type="component" value="Chromosome"/>
</dbReference>
<evidence type="ECO:0000256" key="3">
    <source>
        <dbReference type="ARBA" id="ARBA00023237"/>
    </source>
</evidence>
<dbReference type="PANTHER" id="PTHR30329">
    <property type="entry name" value="STATOR ELEMENT OF FLAGELLAR MOTOR COMPLEX"/>
    <property type="match status" value="1"/>
</dbReference>
<gene>
    <name evidence="8" type="ORF">DB32_006230</name>
</gene>
<dbReference type="AlphaFoldDB" id="A0A0F6W6Z0"/>
<dbReference type="Pfam" id="PF00691">
    <property type="entry name" value="OmpA"/>
    <property type="match status" value="1"/>
</dbReference>
<feature type="signal peptide" evidence="6">
    <location>
        <begin position="1"/>
        <end position="19"/>
    </location>
</feature>
<evidence type="ECO:0000256" key="2">
    <source>
        <dbReference type="ARBA" id="ARBA00023136"/>
    </source>
</evidence>
<organism evidence="8 9">
    <name type="scientific">Sandaracinus amylolyticus</name>
    <dbReference type="NCBI Taxonomy" id="927083"/>
    <lineage>
        <taxon>Bacteria</taxon>
        <taxon>Pseudomonadati</taxon>
        <taxon>Myxococcota</taxon>
        <taxon>Polyangia</taxon>
        <taxon>Polyangiales</taxon>
        <taxon>Sandaracinaceae</taxon>
        <taxon>Sandaracinus</taxon>
    </lineage>
</organism>
<dbReference type="Gene3D" id="3.30.1330.60">
    <property type="entry name" value="OmpA-like domain"/>
    <property type="match status" value="1"/>
</dbReference>
<name>A0A0F6W6Z0_9BACT</name>
<feature type="domain" description="OmpA-like" evidence="7">
    <location>
        <begin position="248"/>
        <end position="367"/>
    </location>
</feature>
<dbReference type="SUPFAM" id="SSF103088">
    <property type="entry name" value="OmpA-like"/>
    <property type="match status" value="1"/>
</dbReference>
<keyword evidence="3" id="KW-0998">Cell outer membrane</keyword>
<dbReference type="InterPro" id="IPR050330">
    <property type="entry name" value="Bact_OuterMem_StrucFunc"/>
</dbReference>
<feature type="region of interest" description="Disordered" evidence="5">
    <location>
        <begin position="202"/>
        <end position="237"/>
    </location>
</feature>
<evidence type="ECO:0000256" key="6">
    <source>
        <dbReference type="SAM" id="SignalP"/>
    </source>
</evidence>
<dbReference type="InterPro" id="IPR036737">
    <property type="entry name" value="OmpA-like_sf"/>
</dbReference>
<dbReference type="EMBL" id="CP011125">
    <property type="protein sequence ID" value="AKF09081.1"/>
    <property type="molecule type" value="Genomic_DNA"/>
</dbReference>
<evidence type="ECO:0000256" key="5">
    <source>
        <dbReference type="SAM" id="MobiDB-lite"/>
    </source>
</evidence>
<feature type="chain" id="PRO_5002511945" evidence="6">
    <location>
        <begin position="20"/>
        <end position="397"/>
    </location>
</feature>
<evidence type="ECO:0000313" key="9">
    <source>
        <dbReference type="Proteomes" id="UP000034883"/>
    </source>
</evidence>
<evidence type="ECO:0000256" key="4">
    <source>
        <dbReference type="PROSITE-ProRule" id="PRU00473"/>
    </source>
</evidence>
<dbReference type="PRINTS" id="PR01021">
    <property type="entry name" value="OMPADOMAIN"/>
</dbReference>
<accession>A0A0F6W6Z0</accession>
<dbReference type="KEGG" id="samy:DB32_006230"/>
<keyword evidence="2 4" id="KW-0472">Membrane</keyword>
<dbReference type="CDD" id="cd07185">
    <property type="entry name" value="OmpA_C-like"/>
    <property type="match status" value="1"/>
</dbReference>
<feature type="compositionally biased region" description="Pro residues" evidence="5">
    <location>
        <begin position="217"/>
        <end position="236"/>
    </location>
</feature>
<evidence type="ECO:0000256" key="1">
    <source>
        <dbReference type="ARBA" id="ARBA00004442"/>
    </source>
</evidence>
<dbReference type="PANTHER" id="PTHR30329:SF21">
    <property type="entry name" value="LIPOPROTEIN YIAD-RELATED"/>
    <property type="match status" value="1"/>
</dbReference>
<evidence type="ECO:0000259" key="7">
    <source>
        <dbReference type="PROSITE" id="PS51123"/>
    </source>
</evidence>
<dbReference type="GO" id="GO:0009279">
    <property type="term" value="C:cell outer membrane"/>
    <property type="evidence" value="ECO:0007669"/>
    <property type="project" value="UniProtKB-SubCell"/>
</dbReference>
<dbReference type="PROSITE" id="PS51123">
    <property type="entry name" value="OMPA_2"/>
    <property type="match status" value="1"/>
</dbReference>
<evidence type="ECO:0000313" key="8">
    <source>
        <dbReference type="EMBL" id="AKF09081.1"/>
    </source>
</evidence>
<protein>
    <submittedName>
        <fullName evidence="8">Outer membrane protein A</fullName>
    </submittedName>
</protein>